<protein>
    <submittedName>
        <fullName evidence="1">Acylneuraminate cytidylyltransferase</fullName>
    </submittedName>
</protein>
<reference evidence="1" key="2">
    <citation type="journal article" date="2021" name="PeerJ">
        <title>Extensive microbial diversity within the chicken gut microbiome revealed by metagenomics and culture.</title>
        <authorList>
            <person name="Gilroy R."/>
            <person name="Ravi A."/>
            <person name="Getino M."/>
            <person name="Pursley I."/>
            <person name="Horton D.L."/>
            <person name="Alikhan N.F."/>
            <person name="Baker D."/>
            <person name="Gharbi K."/>
            <person name="Hall N."/>
            <person name="Watson M."/>
            <person name="Adriaenssens E.M."/>
            <person name="Foster-Nyarko E."/>
            <person name="Jarju S."/>
            <person name="Secka A."/>
            <person name="Antonio M."/>
            <person name="Oren A."/>
            <person name="Chaudhuri R.R."/>
            <person name="La Ragione R."/>
            <person name="Hildebrand F."/>
            <person name="Pallen M.J."/>
        </authorList>
    </citation>
    <scope>NUCLEOTIDE SEQUENCE</scope>
    <source>
        <strain evidence="1">6276</strain>
    </source>
</reference>
<dbReference type="SUPFAM" id="SSF56784">
    <property type="entry name" value="HAD-like"/>
    <property type="match status" value="1"/>
</dbReference>
<comment type="caution">
    <text evidence="1">The sequence shown here is derived from an EMBL/GenBank/DDBJ whole genome shotgun (WGS) entry which is preliminary data.</text>
</comment>
<sequence length="71" mass="7916">MRKIKLPETIKMVITDFDGVVTDNCVYIGEDFSMSRKLNFKDVMGFSLLKKSGIKMAIISGEKNSAIDLLA</sequence>
<evidence type="ECO:0000313" key="1">
    <source>
        <dbReference type="EMBL" id="HIS35066.1"/>
    </source>
</evidence>
<feature type="non-terminal residue" evidence="1">
    <location>
        <position position="71"/>
    </location>
</feature>
<keyword evidence="1" id="KW-0548">Nucleotidyltransferase</keyword>
<organism evidence="1 2">
    <name type="scientific">Candidatus Scatousia excrementigallinarum</name>
    <dbReference type="NCBI Taxonomy" id="2840935"/>
    <lineage>
        <taxon>Bacteria</taxon>
        <taxon>Candidatus Scatousia</taxon>
    </lineage>
</organism>
<reference evidence="1" key="1">
    <citation type="submission" date="2020-10" db="EMBL/GenBank/DDBJ databases">
        <authorList>
            <person name="Gilroy R."/>
        </authorList>
    </citation>
    <scope>NUCLEOTIDE SEQUENCE</scope>
    <source>
        <strain evidence="1">6276</strain>
    </source>
</reference>
<dbReference type="GO" id="GO:0016779">
    <property type="term" value="F:nucleotidyltransferase activity"/>
    <property type="evidence" value="ECO:0007669"/>
    <property type="project" value="UniProtKB-KW"/>
</dbReference>
<accession>A0A9D1EW49</accession>
<name>A0A9D1EW49_9BACT</name>
<dbReference type="EMBL" id="DVIU01000008">
    <property type="protein sequence ID" value="HIS35066.1"/>
    <property type="molecule type" value="Genomic_DNA"/>
</dbReference>
<dbReference type="Proteomes" id="UP000823928">
    <property type="component" value="Unassembled WGS sequence"/>
</dbReference>
<dbReference type="AlphaFoldDB" id="A0A9D1EW49"/>
<dbReference type="InterPro" id="IPR023214">
    <property type="entry name" value="HAD_sf"/>
</dbReference>
<proteinExistence type="predicted"/>
<dbReference type="Gene3D" id="3.40.50.1000">
    <property type="entry name" value="HAD superfamily/HAD-like"/>
    <property type="match status" value="1"/>
</dbReference>
<evidence type="ECO:0000313" key="2">
    <source>
        <dbReference type="Proteomes" id="UP000823928"/>
    </source>
</evidence>
<keyword evidence="1" id="KW-0808">Transferase</keyword>
<gene>
    <name evidence="1" type="ORF">IAC10_00340</name>
</gene>
<dbReference type="InterPro" id="IPR036412">
    <property type="entry name" value="HAD-like_sf"/>
</dbReference>